<dbReference type="EMBL" id="JACRTE010000018">
    <property type="protein sequence ID" value="MBC8597247.1"/>
    <property type="molecule type" value="Genomic_DNA"/>
</dbReference>
<dbReference type="RefSeq" id="WP_262432560.1">
    <property type="nucleotide sequence ID" value="NZ_JACRTE010000018.1"/>
</dbReference>
<protein>
    <submittedName>
        <fullName evidence="1">Uncharacterized protein</fullName>
    </submittedName>
</protein>
<reference evidence="1" key="1">
    <citation type="submission" date="2020-08" db="EMBL/GenBank/DDBJ databases">
        <title>Genome public.</title>
        <authorList>
            <person name="Liu C."/>
            <person name="Sun Q."/>
        </authorList>
    </citation>
    <scope>NUCLEOTIDE SEQUENCE</scope>
    <source>
        <strain evidence="1">NSJ-50</strain>
    </source>
</reference>
<keyword evidence="2" id="KW-1185">Reference proteome</keyword>
<accession>A0A926FEH1</accession>
<organism evidence="1 2">
    <name type="scientific">Qingrenia yutianensis</name>
    <dbReference type="NCBI Taxonomy" id="2763676"/>
    <lineage>
        <taxon>Bacteria</taxon>
        <taxon>Bacillati</taxon>
        <taxon>Bacillota</taxon>
        <taxon>Clostridia</taxon>
        <taxon>Eubacteriales</taxon>
        <taxon>Oscillospiraceae</taxon>
        <taxon>Qingrenia</taxon>
    </lineage>
</organism>
<proteinExistence type="predicted"/>
<dbReference type="AlphaFoldDB" id="A0A926FEH1"/>
<dbReference type="Proteomes" id="UP000647416">
    <property type="component" value="Unassembled WGS sequence"/>
</dbReference>
<comment type="caution">
    <text evidence="1">The sequence shown here is derived from an EMBL/GenBank/DDBJ whole genome shotgun (WGS) entry which is preliminary data.</text>
</comment>
<sequence length="345" mass="38953">MFEKFYTTKMSENGKMLKHRFNKIRTNVSKRARVASYITLAVIISVFAFGACLAAAADMQSVRYQVYDGEKFVNFKNEPFVYKDLYYLPLRETLNIFGITDIAYDNGQIEVSLPAGMKQHIGTATGESSDAPTELGLEIGKDIAYLAPNYGNVVIQGVPILYNDLTYVPIYLFEILIQAGHIPDFQFNVIRTDDPKAYYSDGEEVYIGTVYEQDAYNPVNADGTAKIVKRIIVDENGKALIVIPVEKQIKENIEARFDAGDVNIWSSMRGYKDLAESLHMVYNLRGEGIETSVFDQIYDYTDQYYTADSVKAYVTSADIIRVPNSPKTYDGMEKIRPLITNTYGK</sequence>
<name>A0A926FEH1_9FIRM</name>
<evidence type="ECO:0000313" key="2">
    <source>
        <dbReference type="Proteomes" id="UP000647416"/>
    </source>
</evidence>
<gene>
    <name evidence="1" type="ORF">H8706_10285</name>
</gene>
<evidence type="ECO:0000313" key="1">
    <source>
        <dbReference type="EMBL" id="MBC8597247.1"/>
    </source>
</evidence>